<gene>
    <name evidence="1" type="ORF">UFOVP1313_37</name>
</gene>
<accession>A0A6J5RLN9</accession>
<sequence length="115" mass="13187">MTQLNVQALEALDKANKTRIARAADKRAIRNGDLDPVAVLMDPPEYWGSAKLVDLFLSMPRIGRQRANRWCTIEMVSPARRLDALTERQRTMLGIHIDVWCRKRDALRVEMEEAA</sequence>
<proteinExistence type="predicted"/>
<dbReference type="EMBL" id="LR797260">
    <property type="protein sequence ID" value="CAB4197889.1"/>
    <property type="molecule type" value="Genomic_DNA"/>
</dbReference>
<dbReference type="Gene3D" id="1.10.8.50">
    <property type="match status" value="1"/>
</dbReference>
<protein>
    <submittedName>
        <fullName evidence="1">Uncharacterized protein</fullName>
    </submittedName>
</protein>
<reference evidence="1" key="1">
    <citation type="submission" date="2020-05" db="EMBL/GenBank/DDBJ databases">
        <authorList>
            <person name="Chiriac C."/>
            <person name="Salcher M."/>
            <person name="Ghai R."/>
            <person name="Kavagutti S V."/>
        </authorList>
    </citation>
    <scope>NUCLEOTIDE SEQUENCE</scope>
</reference>
<evidence type="ECO:0000313" key="1">
    <source>
        <dbReference type="EMBL" id="CAB4197889.1"/>
    </source>
</evidence>
<organism evidence="1">
    <name type="scientific">uncultured Caudovirales phage</name>
    <dbReference type="NCBI Taxonomy" id="2100421"/>
    <lineage>
        <taxon>Viruses</taxon>
        <taxon>Duplodnaviria</taxon>
        <taxon>Heunggongvirae</taxon>
        <taxon>Uroviricota</taxon>
        <taxon>Caudoviricetes</taxon>
        <taxon>Peduoviridae</taxon>
        <taxon>Maltschvirus</taxon>
        <taxon>Maltschvirus maltsch</taxon>
    </lineage>
</organism>
<name>A0A6J5RLN9_9CAUD</name>